<accession>A0A2T7FE76</accession>
<evidence type="ECO:0000313" key="2">
    <source>
        <dbReference type="Proteomes" id="UP000244336"/>
    </source>
</evidence>
<organism evidence="1 2">
    <name type="scientific">Panicum hallii var. hallii</name>
    <dbReference type="NCBI Taxonomy" id="1504633"/>
    <lineage>
        <taxon>Eukaryota</taxon>
        <taxon>Viridiplantae</taxon>
        <taxon>Streptophyta</taxon>
        <taxon>Embryophyta</taxon>
        <taxon>Tracheophyta</taxon>
        <taxon>Spermatophyta</taxon>
        <taxon>Magnoliopsida</taxon>
        <taxon>Liliopsida</taxon>
        <taxon>Poales</taxon>
        <taxon>Poaceae</taxon>
        <taxon>PACMAD clade</taxon>
        <taxon>Panicoideae</taxon>
        <taxon>Panicodae</taxon>
        <taxon>Paniceae</taxon>
        <taxon>Panicinae</taxon>
        <taxon>Panicum</taxon>
        <taxon>Panicum sect. Panicum</taxon>
    </lineage>
</organism>
<sequence length="66" mass="7820">MYMYNMLLSLLMVQESPWKTCRCLSSHIFRSIHTCHRHGSTWRIISEGRAAGRSICMHVCFRYVIN</sequence>
<keyword evidence="2" id="KW-1185">Reference proteome</keyword>
<proteinExistence type="predicted"/>
<dbReference type="Gramene" id="PUZ78379">
    <property type="protein sequence ID" value="PUZ78379"/>
    <property type="gene ID" value="GQ55_1G448000"/>
</dbReference>
<name>A0A2T7FE76_9POAL</name>
<dbReference type="Proteomes" id="UP000244336">
    <property type="component" value="Chromosome 1"/>
</dbReference>
<reference evidence="1 2" key="1">
    <citation type="submission" date="2018-04" db="EMBL/GenBank/DDBJ databases">
        <title>WGS assembly of Panicum hallii var. hallii HAL2.</title>
        <authorList>
            <person name="Lovell J."/>
            <person name="Jenkins J."/>
            <person name="Lowry D."/>
            <person name="Mamidi S."/>
            <person name="Sreedasyam A."/>
            <person name="Weng X."/>
            <person name="Barry K."/>
            <person name="Bonette J."/>
            <person name="Campitelli B."/>
            <person name="Daum C."/>
            <person name="Gordon S."/>
            <person name="Gould B."/>
            <person name="Lipzen A."/>
            <person name="MacQueen A."/>
            <person name="Palacio-Mejia J."/>
            <person name="Plott C."/>
            <person name="Shakirov E."/>
            <person name="Shu S."/>
            <person name="Yoshinaga Y."/>
            <person name="Zane M."/>
            <person name="Rokhsar D."/>
            <person name="Grimwood J."/>
            <person name="Schmutz J."/>
            <person name="Juenger T."/>
        </authorList>
    </citation>
    <scope>NUCLEOTIDE SEQUENCE [LARGE SCALE GENOMIC DNA]</scope>
    <source>
        <strain evidence="2">cv. HAL2</strain>
    </source>
</reference>
<evidence type="ECO:0000313" key="1">
    <source>
        <dbReference type="EMBL" id="PUZ78379.1"/>
    </source>
</evidence>
<dbReference type="EMBL" id="CM009749">
    <property type="protein sequence ID" value="PUZ78379.1"/>
    <property type="molecule type" value="Genomic_DNA"/>
</dbReference>
<gene>
    <name evidence="1" type="ORF">GQ55_1G448000</name>
</gene>
<dbReference type="AlphaFoldDB" id="A0A2T7FE76"/>
<protein>
    <submittedName>
        <fullName evidence="1">Uncharacterized protein</fullName>
    </submittedName>
</protein>